<dbReference type="GeneID" id="110783210"/>
<dbReference type="InterPro" id="IPR004242">
    <property type="entry name" value="Transposase_21"/>
</dbReference>
<evidence type="ECO:0000313" key="4">
    <source>
        <dbReference type="RefSeq" id="XP_056695148.1"/>
    </source>
</evidence>
<dbReference type="RefSeq" id="XP_056695148.1">
    <property type="nucleotide sequence ID" value="XM_056839170.1"/>
</dbReference>
<dbReference type="PANTHER" id="PTHR48258:SF13">
    <property type="match status" value="1"/>
</dbReference>
<evidence type="ECO:0000313" key="3">
    <source>
        <dbReference type="Proteomes" id="UP000813463"/>
    </source>
</evidence>
<protein>
    <recommendedName>
        <fullName evidence="5">DUF4218 domain-containing protein</fullName>
    </recommendedName>
</protein>
<dbReference type="Proteomes" id="UP000813463">
    <property type="component" value="Chromosome 3"/>
</dbReference>
<accession>A0ABM3RHQ3</accession>
<dbReference type="Pfam" id="PF13960">
    <property type="entry name" value="DUF4218"/>
    <property type="match status" value="1"/>
</dbReference>
<name>A0ABM3RHQ3_SPIOL</name>
<evidence type="ECO:0008006" key="5">
    <source>
        <dbReference type="Google" id="ProtNLM"/>
    </source>
</evidence>
<reference evidence="3" key="1">
    <citation type="journal article" date="2021" name="Nat. Commun.">
        <title>Genomic analyses provide insights into spinach domestication and the genetic basis of agronomic traits.</title>
        <authorList>
            <person name="Cai X."/>
            <person name="Sun X."/>
            <person name="Xu C."/>
            <person name="Sun H."/>
            <person name="Wang X."/>
            <person name="Ge C."/>
            <person name="Zhang Z."/>
            <person name="Wang Q."/>
            <person name="Fei Z."/>
            <person name="Jiao C."/>
            <person name="Wang Q."/>
        </authorList>
    </citation>
    <scope>NUCLEOTIDE SEQUENCE [LARGE SCALE GENOMIC DNA]</scope>
    <source>
        <strain evidence="3">cv. Varoflay</strain>
    </source>
</reference>
<keyword evidence="3" id="KW-1185">Reference proteome</keyword>
<gene>
    <name evidence="4" type="primary">LOC110783210</name>
</gene>
<reference evidence="4" key="2">
    <citation type="submission" date="2025-08" db="UniProtKB">
        <authorList>
            <consortium name="RefSeq"/>
        </authorList>
    </citation>
    <scope>IDENTIFICATION</scope>
    <source>
        <tissue evidence="4">Leaf</tissue>
    </source>
</reference>
<sequence>MSRKTAEDMQWHKEDKFKDNIMRHPCDSLAWKSFDDEYTAFAGESRNVRLGLASDGFQPFDNSQHSIWPVVLIPYNFPPWMCMKPHSFMLSLLIPGPSSPGRNIDVYLQPLIEELKELWEVGVETYDAFSKENFKMHAAVLWTINDFPVYGDLSGWTTKGRFGCPCCHKETKYTSLLNKGGYLDHRCWLPLNHEWRKDARSFNNKKDKRRAPIVLEHLSRFVQDKFGKAATKRKRNAFNSLYGWHKKSIFFDLPYWSKLKIRHNLDVMHIEKNVSENILGTLMSIKGKNKDTTKARIDLMKMKVRDELHPMLDGDKVRVPVACYSLSSTAKAAICDMLAKIKSPDGYLSNISRCVKDNGQKISYMKSHDHHVFIEQLLPLVTRGFLPKHVYEPLVELSSFFRNLCSKTITVEQLEALEKKIPYTLCKLEMVFPPAFFDVMVHLVVHLAAEAKIAGPVCYRWMYPVERAHPEGCIAKGYLAEECLTFCSRYMSDIDTKFNRKARNDDLEVDDEGTSGSNLEVFRPLGRCLGKGVPAHLSFEESDQLHSYILHNCDELLEFVEVVRRYNGYIVNGYRFHTLDRSENRKTQNCGVMVRGDDSSDKEYYGVLNDIFELHYPGGNRVFAFKCRWFDVGHHGRGYKVDEYGFTSVNKTKSLKTDEVFVLESQVEQAFYIQDPQHEDWQFVIKAQPRDFYNMPSDDGDKQDLDTEDAYQLVEVEASVEEQSINHVDTNFSLESLATNYFVIKRDKKIVEMVKNLIGETMLDDDFINDGEIEEFEHSSEDEESFNSY</sequence>
<dbReference type="Pfam" id="PF13952">
    <property type="entry name" value="DUF4216"/>
    <property type="match status" value="1"/>
</dbReference>
<dbReference type="InterPro" id="IPR025312">
    <property type="entry name" value="DUF4216"/>
</dbReference>
<feature type="domain" description="DUF4218" evidence="2">
    <location>
        <begin position="404"/>
        <end position="504"/>
    </location>
</feature>
<dbReference type="Pfam" id="PF02992">
    <property type="entry name" value="Transposase_21"/>
    <property type="match status" value="1"/>
</dbReference>
<dbReference type="PANTHER" id="PTHR48258">
    <property type="entry name" value="DUF4218 DOMAIN-CONTAINING PROTEIN-RELATED"/>
    <property type="match status" value="1"/>
</dbReference>
<evidence type="ECO:0000259" key="2">
    <source>
        <dbReference type="Pfam" id="PF13960"/>
    </source>
</evidence>
<evidence type="ECO:0000259" key="1">
    <source>
        <dbReference type="Pfam" id="PF13952"/>
    </source>
</evidence>
<feature type="domain" description="DUF4216" evidence="1">
    <location>
        <begin position="613"/>
        <end position="684"/>
    </location>
</feature>
<organism evidence="3 4">
    <name type="scientific">Spinacia oleracea</name>
    <name type="common">Spinach</name>
    <dbReference type="NCBI Taxonomy" id="3562"/>
    <lineage>
        <taxon>Eukaryota</taxon>
        <taxon>Viridiplantae</taxon>
        <taxon>Streptophyta</taxon>
        <taxon>Embryophyta</taxon>
        <taxon>Tracheophyta</taxon>
        <taxon>Spermatophyta</taxon>
        <taxon>Magnoliopsida</taxon>
        <taxon>eudicotyledons</taxon>
        <taxon>Gunneridae</taxon>
        <taxon>Pentapetalae</taxon>
        <taxon>Caryophyllales</taxon>
        <taxon>Chenopodiaceae</taxon>
        <taxon>Chenopodioideae</taxon>
        <taxon>Anserineae</taxon>
        <taxon>Spinacia</taxon>
    </lineage>
</organism>
<proteinExistence type="predicted"/>
<dbReference type="InterPro" id="IPR025452">
    <property type="entry name" value="DUF4218"/>
</dbReference>